<organism evidence="2">
    <name type="scientific">metagenome</name>
    <dbReference type="NCBI Taxonomy" id="256318"/>
    <lineage>
        <taxon>unclassified sequences</taxon>
        <taxon>metagenomes</taxon>
    </lineage>
</organism>
<reference evidence="2" key="1">
    <citation type="submission" date="2018-07" db="EMBL/GenBank/DDBJ databases">
        <authorList>
            <person name="Quirk P.G."/>
            <person name="Krulwich T.A."/>
        </authorList>
    </citation>
    <scope>NUCLEOTIDE SEQUENCE</scope>
</reference>
<evidence type="ECO:0000313" key="2">
    <source>
        <dbReference type="EMBL" id="SUS04220.1"/>
    </source>
</evidence>
<sequence length="82" mass="9165">MRRRSGPREEMADQVGAGKTTARLETQVAAFSRRGGPVAPFRPEPYISRRSVYLCRQCQPTLGGLSRRQWLGLASPPQHEVT</sequence>
<name>A0A380TAQ9_9ZZZZ</name>
<accession>A0A380TAQ9</accession>
<feature type="region of interest" description="Disordered" evidence="1">
    <location>
        <begin position="1"/>
        <end position="21"/>
    </location>
</feature>
<evidence type="ECO:0000256" key="1">
    <source>
        <dbReference type="SAM" id="MobiDB-lite"/>
    </source>
</evidence>
<proteinExistence type="predicted"/>
<dbReference type="AlphaFoldDB" id="A0A380TAQ9"/>
<feature type="compositionally biased region" description="Basic and acidic residues" evidence="1">
    <location>
        <begin position="1"/>
        <end position="11"/>
    </location>
</feature>
<gene>
    <name evidence="2" type="ORF">DF3PB_1230004</name>
</gene>
<dbReference type="EMBL" id="UIDG01000028">
    <property type="protein sequence ID" value="SUS04220.1"/>
    <property type="molecule type" value="Genomic_DNA"/>
</dbReference>
<protein>
    <submittedName>
        <fullName evidence="2">Uncharacterized protein</fullName>
    </submittedName>
</protein>